<keyword evidence="11 14" id="KW-0786">Thiamine pyrophosphate</keyword>
<dbReference type="AlphaFoldDB" id="A0A6I2U8S6"/>
<dbReference type="NCBIfam" id="TIGR00118">
    <property type="entry name" value="acolac_lg"/>
    <property type="match status" value="1"/>
</dbReference>
<feature type="domain" description="Thiamine pyrophosphate enzyme central" evidence="15">
    <location>
        <begin position="193"/>
        <end position="320"/>
    </location>
</feature>
<dbReference type="EMBL" id="VUNR01000003">
    <property type="protein sequence ID" value="MSU07798.1"/>
    <property type="molecule type" value="Genomic_DNA"/>
</dbReference>
<evidence type="ECO:0000259" key="17">
    <source>
        <dbReference type="Pfam" id="PF02776"/>
    </source>
</evidence>
<dbReference type="InterPro" id="IPR039368">
    <property type="entry name" value="AHAS_TPP"/>
</dbReference>
<dbReference type="CDD" id="cd07035">
    <property type="entry name" value="TPP_PYR_POX_like"/>
    <property type="match status" value="1"/>
</dbReference>
<dbReference type="FunFam" id="3.40.50.1220:FF:000008">
    <property type="entry name" value="Acetolactate synthase"/>
    <property type="match status" value="1"/>
</dbReference>
<dbReference type="GO" id="GO:0003984">
    <property type="term" value="F:acetolactate synthase activity"/>
    <property type="evidence" value="ECO:0007669"/>
    <property type="project" value="UniProtKB-EC"/>
</dbReference>
<sequence>MLMNGAQAVLESLKRENVEVIFGYPGGAVLDLYDALYKTKYPHILTRHEQGAVHAADGYARATGKVGVCFATSGPGATNLITGIATANMDSIPLVCFTGQVTNPLIGKDSFQEADIVGITTPITKHNYLVKKAADLPRVIREAFFIASTGRPGPVVIDIAKDVFTTEIDYEYPEKVHLPGYSGDFTGDESQLADVMEVLGEAKKPLFFIGGGLTLANQAALFREIVDKTHIPVVSSLMGLGCIPSAQEGFLGMVGMHGSYAANMAVQECDLLIGIGVRFDDRVIGKVAAFAPEARIVHFEVDKAEINKNVVADFPVVGDLCWSLPIFARLLQESAVDYKGSYDAWRSHVIEMNSKYPFAYKTNDSYIMPQELIEKVSQLVDDDTVIVTDVGQHQMWAAQFFNSRKPRQFLTSGGLGTMGYGLPAALGAKLGQPDKQVVLFTGDGSIMMNCQEMSTAADNNIDVKVVLLHNRVLGMVTQWQRMFYGKRYSQTLLGGKTDFVKLAEAMGMAACRIEKPEDLEPMLKEALAAEGPMLIDVMLPGNEDVLPMVAPGACLSDMVLGGDKE</sequence>
<dbReference type="PANTHER" id="PTHR18968:SF13">
    <property type="entry name" value="ACETOLACTATE SYNTHASE CATALYTIC SUBUNIT, MITOCHONDRIAL"/>
    <property type="match status" value="1"/>
</dbReference>
<dbReference type="PANTHER" id="PTHR18968">
    <property type="entry name" value="THIAMINE PYROPHOSPHATE ENZYMES"/>
    <property type="match status" value="1"/>
</dbReference>
<proteinExistence type="inferred from homology"/>
<dbReference type="UniPathway" id="UPA00049">
    <property type="reaction ID" value="UER00059"/>
</dbReference>
<evidence type="ECO:0000256" key="1">
    <source>
        <dbReference type="ARBA" id="ARBA00004974"/>
    </source>
</evidence>
<dbReference type="FunFam" id="3.40.50.970:FF:000016">
    <property type="entry name" value="Acetolactate synthase"/>
    <property type="match status" value="1"/>
</dbReference>
<dbReference type="InterPro" id="IPR012001">
    <property type="entry name" value="Thiamin_PyroP_enz_TPP-bd_dom"/>
</dbReference>
<dbReference type="EC" id="2.2.1.6" evidence="4 14"/>
<dbReference type="PROSITE" id="PS00187">
    <property type="entry name" value="TPP_ENZYMES"/>
    <property type="match status" value="1"/>
</dbReference>
<dbReference type="UniPathway" id="UPA00047">
    <property type="reaction ID" value="UER00055"/>
</dbReference>
<dbReference type="SUPFAM" id="SSF52518">
    <property type="entry name" value="Thiamin diphosphate-binding fold (THDP-binding)"/>
    <property type="match status" value="2"/>
</dbReference>
<dbReference type="SUPFAM" id="SSF52467">
    <property type="entry name" value="DHS-like NAD/FAD-binding domain"/>
    <property type="match status" value="1"/>
</dbReference>
<keyword evidence="5 14" id="KW-0028">Amino-acid biosynthesis</keyword>
<evidence type="ECO:0000313" key="18">
    <source>
        <dbReference type="EMBL" id="MSU07798.1"/>
    </source>
</evidence>
<dbReference type="GO" id="GO:0009097">
    <property type="term" value="P:isoleucine biosynthetic process"/>
    <property type="evidence" value="ECO:0007669"/>
    <property type="project" value="UniProtKB-UniPathway"/>
</dbReference>
<dbReference type="InterPro" id="IPR011766">
    <property type="entry name" value="TPP_enzyme_TPP-bd"/>
</dbReference>
<organism evidence="18 19">
    <name type="scientific">Anaerovibrio slackiae</name>
    <dbReference type="NCBI Taxonomy" id="2652309"/>
    <lineage>
        <taxon>Bacteria</taxon>
        <taxon>Bacillati</taxon>
        <taxon>Bacillota</taxon>
        <taxon>Negativicutes</taxon>
        <taxon>Selenomonadales</taxon>
        <taxon>Selenomonadaceae</taxon>
        <taxon>Anaerovibrio</taxon>
    </lineage>
</organism>
<evidence type="ECO:0000256" key="12">
    <source>
        <dbReference type="ARBA" id="ARBA00023304"/>
    </source>
</evidence>
<evidence type="ECO:0000259" key="15">
    <source>
        <dbReference type="Pfam" id="PF00205"/>
    </source>
</evidence>
<dbReference type="InterPro" id="IPR029061">
    <property type="entry name" value="THDP-binding"/>
</dbReference>
<keyword evidence="8 14" id="KW-0479">Metal-binding</keyword>
<comment type="cofactor">
    <cofactor evidence="14">
        <name>Mg(2+)</name>
        <dbReference type="ChEBI" id="CHEBI:18420"/>
    </cofactor>
    <text evidence="14">Binds 1 Mg(2+) ion per subunit.</text>
</comment>
<feature type="domain" description="Thiamine pyrophosphate enzyme N-terminal TPP-binding" evidence="17">
    <location>
        <begin position="3"/>
        <end position="117"/>
    </location>
</feature>
<dbReference type="Gene3D" id="3.40.50.970">
    <property type="match status" value="2"/>
</dbReference>
<evidence type="ECO:0000256" key="4">
    <source>
        <dbReference type="ARBA" id="ARBA00013145"/>
    </source>
</evidence>
<comment type="pathway">
    <text evidence="1 14">Amino-acid biosynthesis; L-isoleucine biosynthesis; L-isoleucine from 2-oxobutanoate: step 1/4.</text>
</comment>
<keyword evidence="6" id="KW-0285">Flavoprotein</keyword>
<evidence type="ECO:0000256" key="2">
    <source>
        <dbReference type="ARBA" id="ARBA00005025"/>
    </source>
</evidence>
<evidence type="ECO:0000256" key="3">
    <source>
        <dbReference type="ARBA" id="ARBA00007812"/>
    </source>
</evidence>
<evidence type="ECO:0000256" key="5">
    <source>
        <dbReference type="ARBA" id="ARBA00022605"/>
    </source>
</evidence>
<dbReference type="InterPro" id="IPR045229">
    <property type="entry name" value="TPP_enz"/>
</dbReference>
<evidence type="ECO:0000256" key="9">
    <source>
        <dbReference type="ARBA" id="ARBA00022827"/>
    </source>
</evidence>
<dbReference type="InterPro" id="IPR029035">
    <property type="entry name" value="DHS-like_NAD/FAD-binding_dom"/>
</dbReference>
<dbReference type="Pfam" id="PF00205">
    <property type="entry name" value="TPP_enzyme_M"/>
    <property type="match status" value="1"/>
</dbReference>
<keyword evidence="7 14" id="KW-0808">Transferase</keyword>
<comment type="similarity">
    <text evidence="3 14">Belongs to the TPP enzyme family.</text>
</comment>
<keyword evidence="12 14" id="KW-0100">Branched-chain amino acid biosynthesis</keyword>
<dbReference type="GO" id="GO:0050660">
    <property type="term" value="F:flavin adenine dinucleotide binding"/>
    <property type="evidence" value="ECO:0007669"/>
    <property type="project" value="InterPro"/>
</dbReference>
<reference evidence="18 19" key="1">
    <citation type="submission" date="2019-08" db="EMBL/GenBank/DDBJ databases">
        <title>In-depth cultivation of the pig gut microbiome towards novel bacterial diversity and tailored functional studies.</title>
        <authorList>
            <person name="Wylensek D."/>
            <person name="Hitch T.C.A."/>
            <person name="Clavel T."/>
        </authorList>
    </citation>
    <scope>NUCLEOTIDE SEQUENCE [LARGE SCALE GENOMIC DNA]</scope>
    <source>
        <strain evidence="18 19">WCA-693-APC-5D-A</strain>
    </source>
</reference>
<comment type="cofactor">
    <cofactor evidence="14">
        <name>thiamine diphosphate</name>
        <dbReference type="ChEBI" id="CHEBI:58937"/>
    </cofactor>
    <text evidence="14">Binds 1 thiamine pyrophosphate per subunit.</text>
</comment>
<feature type="domain" description="Thiamine pyrophosphate enzyme TPP-binding" evidence="16">
    <location>
        <begin position="389"/>
        <end position="537"/>
    </location>
</feature>
<dbReference type="Pfam" id="PF02776">
    <property type="entry name" value="TPP_enzyme_N"/>
    <property type="match status" value="1"/>
</dbReference>
<evidence type="ECO:0000256" key="13">
    <source>
        <dbReference type="ARBA" id="ARBA00048670"/>
    </source>
</evidence>
<dbReference type="InterPro" id="IPR012000">
    <property type="entry name" value="Thiamin_PyroP_enz_cen_dom"/>
</dbReference>
<dbReference type="CDD" id="cd02015">
    <property type="entry name" value="TPP_AHAS"/>
    <property type="match status" value="1"/>
</dbReference>
<dbReference type="InterPro" id="IPR000399">
    <property type="entry name" value="TPP-bd_CS"/>
</dbReference>
<dbReference type="Proteomes" id="UP000433181">
    <property type="component" value="Unassembled WGS sequence"/>
</dbReference>
<evidence type="ECO:0000256" key="8">
    <source>
        <dbReference type="ARBA" id="ARBA00022723"/>
    </source>
</evidence>
<keyword evidence="10 14" id="KW-0460">Magnesium</keyword>
<accession>A0A6I2U8S6</accession>
<evidence type="ECO:0000256" key="6">
    <source>
        <dbReference type="ARBA" id="ARBA00022630"/>
    </source>
</evidence>
<dbReference type="GO" id="GO:0030976">
    <property type="term" value="F:thiamine pyrophosphate binding"/>
    <property type="evidence" value="ECO:0007669"/>
    <property type="project" value="UniProtKB-UniRule"/>
</dbReference>
<dbReference type="GO" id="GO:0000287">
    <property type="term" value="F:magnesium ion binding"/>
    <property type="evidence" value="ECO:0007669"/>
    <property type="project" value="UniProtKB-UniRule"/>
</dbReference>
<evidence type="ECO:0000259" key="16">
    <source>
        <dbReference type="Pfam" id="PF02775"/>
    </source>
</evidence>
<name>A0A6I2U8S6_9FIRM</name>
<evidence type="ECO:0000256" key="10">
    <source>
        <dbReference type="ARBA" id="ARBA00022842"/>
    </source>
</evidence>
<dbReference type="Gene3D" id="3.40.50.1220">
    <property type="entry name" value="TPP-binding domain"/>
    <property type="match status" value="1"/>
</dbReference>
<evidence type="ECO:0000256" key="14">
    <source>
        <dbReference type="RuleBase" id="RU003591"/>
    </source>
</evidence>
<evidence type="ECO:0000313" key="19">
    <source>
        <dbReference type="Proteomes" id="UP000433181"/>
    </source>
</evidence>
<dbReference type="FunFam" id="3.40.50.970:FF:000007">
    <property type="entry name" value="Acetolactate synthase"/>
    <property type="match status" value="1"/>
</dbReference>
<evidence type="ECO:0000256" key="7">
    <source>
        <dbReference type="ARBA" id="ARBA00022679"/>
    </source>
</evidence>
<comment type="pathway">
    <text evidence="2 14">Amino-acid biosynthesis; L-valine biosynthesis; L-valine from pyruvate: step 1/4.</text>
</comment>
<dbReference type="GO" id="GO:0009099">
    <property type="term" value="P:L-valine biosynthetic process"/>
    <property type="evidence" value="ECO:0007669"/>
    <property type="project" value="UniProtKB-UniPathway"/>
</dbReference>
<comment type="catalytic activity">
    <reaction evidence="13 14">
        <text>2 pyruvate + H(+) = (2S)-2-acetolactate + CO2</text>
        <dbReference type="Rhea" id="RHEA:25249"/>
        <dbReference type="ChEBI" id="CHEBI:15361"/>
        <dbReference type="ChEBI" id="CHEBI:15378"/>
        <dbReference type="ChEBI" id="CHEBI:16526"/>
        <dbReference type="ChEBI" id="CHEBI:58476"/>
        <dbReference type="EC" id="2.2.1.6"/>
    </reaction>
</comment>
<dbReference type="InterPro" id="IPR012846">
    <property type="entry name" value="Acetolactate_synth_lsu"/>
</dbReference>
<gene>
    <name evidence="18" type="primary">ilvB</name>
    <name evidence="18" type="ORF">FYJ84_02190</name>
</gene>
<comment type="caution">
    <text evidence="18">The sequence shown here is derived from an EMBL/GenBank/DDBJ whole genome shotgun (WGS) entry which is preliminary data.</text>
</comment>
<protein>
    <recommendedName>
        <fullName evidence="4 14">Acetolactate synthase</fullName>
        <ecNumber evidence="4 14">2.2.1.6</ecNumber>
    </recommendedName>
</protein>
<dbReference type="GO" id="GO:0005948">
    <property type="term" value="C:acetolactate synthase complex"/>
    <property type="evidence" value="ECO:0007669"/>
    <property type="project" value="TreeGrafter"/>
</dbReference>
<evidence type="ECO:0000256" key="11">
    <source>
        <dbReference type="ARBA" id="ARBA00023052"/>
    </source>
</evidence>
<keyword evidence="19" id="KW-1185">Reference proteome</keyword>
<keyword evidence="9" id="KW-0274">FAD</keyword>
<dbReference type="Pfam" id="PF02775">
    <property type="entry name" value="TPP_enzyme_C"/>
    <property type="match status" value="1"/>
</dbReference>